<dbReference type="PROSITE" id="PS00211">
    <property type="entry name" value="ABC_TRANSPORTER_1"/>
    <property type="match status" value="1"/>
</dbReference>
<dbReference type="InterPro" id="IPR027417">
    <property type="entry name" value="P-loop_NTPase"/>
</dbReference>
<keyword evidence="1" id="KW-0547">Nucleotide-binding</keyword>
<dbReference type="Proteomes" id="UP000297635">
    <property type="component" value="Unassembled WGS sequence"/>
</dbReference>
<dbReference type="GO" id="GO:0005886">
    <property type="term" value="C:plasma membrane"/>
    <property type="evidence" value="ECO:0007669"/>
    <property type="project" value="TreeGrafter"/>
</dbReference>
<evidence type="ECO:0000256" key="1">
    <source>
        <dbReference type="ARBA" id="ARBA00022741"/>
    </source>
</evidence>
<dbReference type="InterPro" id="IPR003439">
    <property type="entry name" value="ABC_transporter-like_ATP-bd"/>
</dbReference>
<dbReference type="InterPro" id="IPR015854">
    <property type="entry name" value="ABC_transpr_LolD-like"/>
</dbReference>
<dbReference type="SUPFAM" id="SSF52540">
    <property type="entry name" value="P-loop containing nucleoside triphosphate hydrolases"/>
    <property type="match status" value="1"/>
</dbReference>
<accession>A0A4Z0V7Y5</accession>
<dbReference type="InterPro" id="IPR017871">
    <property type="entry name" value="ABC_transporter-like_CS"/>
</dbReference>
<reference evidence="4 5" key="1">
    <citation type="submission" date="2019-02" db="EMBL/GenBank/DDBJ databases">
        <title>Isolation and identification of novel species under the genus Muribaculum.</title>
        <authorList>
            <person name="Miyake S."/>
            <person name="Ding Y."/>
            <person name="Low A."/>
            <person name="Soh M."/>
            <person name="Seedorf H."/>
        </authorList>
    </citation>
    <scope>NUCLEOTIDE SEQUENCE [LARGE SCALE GENOMIC DNA]</scope>
    <source>
        <strain evidence="4 5">TLL-A3</strain>
    </source>
</reference>
<dbReference type="Gene3D" id="3.40.50.300">
    <property type="entry name" value="P-loop containing nucleotide triphosphate hydrolases"/>
    <property type="match status" value="1"/>
</dbReference>
<proteinExistence type="predicted"/>
<dbReference type="Pfam" id="PF00005">
    <property type="entry name" value="ABC_tran"/>
    <property type="match status" value="1"/>
</dbReference>
<organism evidence="4 5">
    <name type="scientific">Duncaniella freteri</name>
    <dbReference type="NCBI Taxonomy" id="2530391"/>
    <lineage>
        <taxon>Bacteria</taxon>
        <taxon>Pseudomonadati</taxon>
        <taxon>Bacteroidota</taxon>
        <taxon>Bacteroidia</taxon>
        <taxon>Bacteroidales</taxon>
        <taxon>Muribaculaceae</taxon>
        <taxon>Duncaniella</taxon>
    </lineage>
</organism>
<dbReference type="InterPro" id="IPR003593">
    <property type="entry name" value="AAA+_ATPase"/>
</dbReference>
<dbReference type="PANTHER" id="PTHR24220:SF470">
    <property type="entry name" value="CELL DIVISION ATP-BINDING PROTEIN FTSE"/>
    <property type="match status" value="1"/>
</dbReference>
<dbReference type="RefSeq" id="WP_135471516.1">
    <property type="nucleotide sequence ID" value="NZ_CASGTF010000075.1"/>
</dbReference>
<evidence type="ECO:0000313" key="5">
    <source>
        <dbReference type="Proteomes" id="UP000297635"/>
    </source>
</evidence>
<sequence>MPNVIDYRDVTIHRNSLITLKHIDLKVGQGEFVYIIGKVGSGKSSLLKSFYADVPVASGSARVLDYDLSSIRSRDIPYLRRQIGIVFQDFRLLTDRSAEDNLRFVLRATGWTDRAEIDERISDVLKSVGMENKKYKKPHELSGGEQQRIVIARALLNKPPLILADEPTGNLDPSTGESIVSYLHTVAREGTTVIMATHNMSLVEQFPARTLICSQRTLR</sequence>
<feature type="domain" description="ABC transporter" evidence="3">
    <location>
        <begin position="5"/>
        <end position="219"/>
    </location>
</feature>
<keyword evidence="5" id="KW-1185">Reference proteome</keyword>
<comment type="caution">
    <text evidence="4">The sequence shown here is derived from an EMBL/GenBank/DDBJ whole genome shotgun (WGS) entry which is preliminary data.</text>
</comment>
<evidence type="ECO:0000259" key="3">
    <source>
        <dbReference type="PROSITE" id="PS50893"/>
    </source>
</evidence>
<gene>
    <name evidence="4" type="ORF">EZ315_07360</name>
</gene>
<dbReference type="GO" id="GO:0005524">
    <property type="term" value="F:ATP binding"/>
    <property type="evidence" value="ECO:0007669"/>
    <property type="project" value="UniProtKB-KW"/>
</dbReference>
<name>A0A4Z0V7Y5_9BACT</name>
<dbReference type="GO" id="GO:0016887">
    <property type="term" value="F:ATP hydrolysis activity"/>
    <property type="evidence" value="ECO:0007669"/>
    <property type="project" value="InterPro"/>
</dbReference>
<dbReference type="AlphaFoldDB" id="A0A4Z0V7Y5"/>
<dbReference type="PANTHER" id="PTHR24220">
    <property type="entry name" value="IMPORT ATP-BINDING PROTEIN"/>
    <property type="match status" value="1"/>
</dbReference>
<evidence type="ECO:0000256" key="2">
    <source>
        <dbReference type="ARBA" id="ARBA00022840"/>
    </source>
</evidence>
<evidence type="ECO:0000313" key="4">
    <source>
        <dbReference type="EMBL" id="TGG40504.1"/>
    </source>
</evidence>
<dbReference type="SMART" id="SM00382">
    <property type="entry name" value="AAA"/>
    <property type="match status" value="1"/>
</dbReference>
<dbReference type="GeneID" id="82149607"/>
<protein>
    <submittedName>
        <fullName evidence="4">ATP-binding cassette domain-containing protein</fullName>
    </submittedName>
</protein>
<dbReference type="GO" id="GO:0022857">
    <property type="term" value="F:transmembrane transporter activity"/>
    <property type="evidence" value="ECO:0007669"/>
    <property type="project" value="TreeGrafter"/>
</dbReference>
<keyword evidence="2 4" id="KW-0067">ATP-binding</keyword>
<dbReference type="EMBL" id="SJSA01000001">
    <property type="protein sequence ID" value="TGG40504.1"/>
    <property type="molecule type" value="Genomic_DNA"/>
</dbReference>
<dbReference type="PROSITE" id="PS50893">
    <property type="entry name" value="ABC_TRANSPORTER_2"/>
    <property type="match status" value="1"/>
</dbReference>